<dbReference type="Gene3D" id="3.40.50.970">
    <property type="match status" value="1"/>
</dbReference>
<dbReference type="RefSeq" id="WP_313832022.1">
    <property type="nucleotide sequence ID" value="NZ_JAQOUE010000001.1"/>
</dbReference>
<gene>
    <name evidence="5" type="ORF">PPG34_04880</name>
</gene>
<name>A0ABU3K5I7_9BACT</name>
<evidence type="ECO:0000256" key="3">
    <source>
        <dbReference type="ARBA" id="ARBA00023052"/>
    </source>
</evidence>
<dbReference type="InterPro" id="IPR001017">
    <property type="entry name" value="DH_E1"/>
</dbReference>
<feature type="domain" description="Dehydrogenase E1 component" evidence="4">
    <location>
        <begin position="12"/>
        <end position="310"/>
    </location>
</feature>
<dbReference type="PANTHER" id="PTHR11516">
    <property type="entry name" value="PYRUVATE DEHYDROGENASE E1 COMPONENT, ALPHA SUBUNIT BACTERIAL AND ORGANELLAR"/>
    <property type="match status" value="1"/>
</dbReference>
<protein>
    <submittedName>
        <fullName evidence="5">Thiamine pyrophosphate-dependent dehydrogenase E1 component subunit alpha</fullName>
    </submittedName>
</protein>
<proteinExistence type="predicted"/>
<comment type="cofactor">
    <cofactor evidence="1">
        <name>thiamine diphosphate</name>
        <dbReference type="ChEBI" id="CHEBI:58937"/>
    </cofactor>
</comment>
<reference evidence="5 6" key="1">
    <citation type="journal article" date="2023" name="ISME J.">
        <title>Cultivation and genomic characterization of novel and ubiquitous marine nitrite-oxidizing bacteria from the Nitrospirales.</title>
        <authorList>
            <person name="Mueller A.J."/>
            <person name="Daebeler A."/>
            <person name="Herbold C.W."/>
            <person name="Kirkegaard R.H."/>
            <person name="Daims H."/>
        </authorList>
    </citation>
    <scope>NUCLEOTIDE SEQUENCE [LARGE SCALE GENOMIC DNA]</scope>
    <source>
        <strain evidence="5 6">EB</strain>
    </source>
</reference>
<accession>A0ABU3K5I7</accession>
<dbReference type="EMBL" id="JAQOUE010000001">
    <property type="protein sequence ID" value="MDT7041674.1"/>
    <property type="molecule type" value="Genomic_DNA"/>
</dbReference>
<evidence type="ECO:0000313" key="5">
    <source>
        <dbReference type="EMBL" id="MDT7041674.1"/>
    </source>
</evidence>
<comment type="caution">
    <text evidence="5">The sequence shown here is derived from an EMBL/GenBank/DDBJ whole genome shotgun (WGS) entry which is preliminary data.</text>
</comment>
<dbReference type="SUPFAM" id="SSF52518">
    <property type="entry name" value="Thiamin diphosphate-binding fold (THDP-binding)"/>
    <property type="match status" value="1"/>
</dbReference>
<dbReference type="Proteomes" id="UP001250932">
    <property type="component" value="Unassembled WGS sequence"/>
</dbReference>
<dbReference type="Pfam" id="PF00676">
    <property type="entry name" value="E1_dh"/>
    <property type="match status" value="1"/>
</dbReference>
<keyword evidence="2" id="KW-0560">Oxidoreductase</keyword>
<dbReference type="CDD" id="cd02000">
    <property type="entry name" value="TPP_E1_PDC_ADC_BCADC"/>
    <property type="match status" value="1"/>
</dbReference>
<sequence>MYKDEALKLYRKLYLTRRAEEKIGEEYFKDGMKTPVHLGIGGEAIPIGVCHSLPIGFKAFGTYRNHTLYLTMTEDTDGFFAELYGKVTGSGKGKAGSMHLCAPENGLVATSAVVASTIPVAVGVALANAYRGSKDFVVVFFGDGAVEEGTFWESLNFACLKQLRVLFVCEDNDLAIHTPASERQGFRTILDAIGGFKCYSDEADGHNLLEVISATSQMVKKMLEHPRPGFIRFPYLRFLEHVGPREDFNTGYRPKPDQSEMNRLDPLLAYEQSLLNMGCSEKDLLSVQAEVRKQIDRSVKMAESAPFPDASELYQDVLI</sequence>
<evidence type="ECO:0000313" key="6">
    <source>
        <dbReference type="Proteomes" id="UP001250932"/>
    </source>
</evidence>
<organism evidence="5 6">
    <name type="scientific">Candidatus Nitronereus thalassa</name>
    <dbReference type="NCBI Taxonomy" id="3020898"/>
    <lineage>
        <taxon>Bacteria</taxon>
        <taxon>Pseudomonadati</taxon>
        <taxon>Nitrospirota</taxon>
        <taxon>Nitrospiria</taxon>
        <taxon>Nitrospirales</taxon>
        <taxon>Nitrospiraceae</taxon>
        <taxon>Candidatus Nitronereus</taxon>
    </lineage>
</organism>
<dbReference type="InterPro" id="IPR029061">
    <property type="entry name" value="THDP-binding"/>
</dbReference>
<evidence type="ECO:0000256" key="1">
    <source>
        <dbReference type="ARBA" id="ARBA00001964"/>
    </source>
</evidence>
<evidence type="ECO:0000256" key="2">
    <source>
        <dbReference type="ARBA" id="ARBA00023002"/>
    </source>
</evidence>
<dbReference type="PANTHER" id="PTHR11516:SF60">
    <property type="entry name" value="PYRUVATE DEHYDROGENASE E1 COMPONENT SUBUNIT ALPHA"/>
    <property type="match status" value="1"/>
</dbReference>
<evidence type="ECO:0000259" key="4">
    <source>
        <dbReference type="Pfam" id="PF00676"/>
    </source>
</evidence>
<dbReference type="InterPro" id="IPR050642">
    <property type="entry name" value="PDH_E1_Alpha_Subunit"/>
</dbReference>
<keyword evidence="6" id="KW-1185">Reference proteome</keyword>
<keyword evidence="3" id="KW-0786">Thiamine pyrophosphate</keyword>